<organism evidence="3 4">
    <name type="scientific">Henosepilachna vigintioctopunctata</name>
    <dbReference type="NCBI Taxonomy" id="420089"/>
    <lineage>
        <taxon>Eukaryota</taxon>
        <taxon>Metazoa</taxon>
        <taxon>Ecdysozoa</taxon>
        <taxon>Arthropoda</taxon>
        <taxon>Hexapoda</taxon>
        <taxon>Insecta</taxon>
        <taxon>Pterygota</taxon>
        <taxon>Neoptera</taxon>
        <taxon>Endopterygota</taxon>
        <taxon>Coleoptera</taxon>
        <taxon>Polyphaga</taxon>
        <taxon>Cucujiformia</taxon>
        <taxon>Coccinelloidea</taxon>
        <taxon>Coccinellidae</taxon>
        <taxon>Epilachninae</taxon>
        <taxon>Epilachnini</taxon>
        <taxon>Henosepilachna</taxon>
    </lineage>
</organism>
<keyword evidence="4" id="KW-1185">Reference proteome</keyword>
<evidence type="ECO:0000256" key="1">
    <source>
        <dbReference type="PROSITE-ProRule" id="PRU00042"/>
    </source>
</evidence>
<protein>
    <recommendedName>
        <fullName evidence="2">C2H2-type domain-containing protein</fullName>
    </recommendedName>
</protein>
<dbReference type="Proteomes" id="UP001431783">
    <property type="component" value="Unassembled WGS sequence"/>
</dbReference>
<proteinExistence type="predicted"/>
<gene>
    <name evidence="3" type="ORF">WA026_017700</name>
</gene>
<evidence type="ECO:0000313" key="4">
    <source>
        <dbReference type="Proteomes" id="UP001431783"/>
    </source>
</evidence>
<evidence type="ECO:0000259" key="2">
    <source>
        <dbReference type="PROSITE" id="PS50157"/>
    </source>
</evidence>
<dbReference type="GO" id="GO:0008270">
    <property type="term" value="F:zinc ion binding"/>
    <property type="evidence" value="ECO:0007669"/>
    <property type="project" value="UniProtKB-KW"/>
</dbReference>
<feature type="domain" description="C2H2-type" evidence="2">
    <location>
        <begin position="58"/>
        <end position="86"/>
    </location>
</feature>
<comment type="caution">
    <text evidence="3">The sequence shown here is derived from an EMBL/GenBank/DDBJ whole genome shotgun (WGS) entry which is preliminary data.</text>
</comment>
<evidence type="ECO:0000313" key="3">
    <source>
        <dbReference type="EMBL" id="KAK9877308.1"/>
    </source>
</evidence>
<keyword evidence="1" id="KW-0862">Zinc</keyword>
<accession>A0AAW1U9N7</accession>
<dbReference type="PROSITE" id="PS00028">
    <property type="entry name" value="ZINC_FINGER_C2H2_1"/>
    <property type="match status" value="1"/>
</dbReference>
<dbReference type="PROSITE" id="PS50157">
    <property type="entry name" value="ZINC_FINGER_C2H2_2"/>
    <property type="match status" value="1"/>
</dbReference>
<sequence>MSAAGSEAHRFYYPISKGSLKPSREILLHGVSLCATKKNLQDHQRRYCRGPVEPDEETICKECGREFTTYIGMRNHYRQAHPIEYNDEMYEEAHSKRSNDAWTDGDREEMAMAEARYNSEILLDHLALITRRSKEAVRKKRYAMVSKTSLSDAGGRWSVHCRKVQLSLSSHRIAAPPAP</sequence>
<reference evidence="3 4" key="1">
    <citation type="submission" date="2023-03" db="EMBL/GenBank/DDBJ databases">
        <title>Genome insight into feeding habits of ladybird beetles.</title>
        <authorList>
            <person name="Li H.-S."/>
            <person name="Huang Y.-H."/>
            <person name="Pang H."/>
        </authorList>
    </citation>
    <scope>NUCLEOTIDE SEQUENCE [LARGE SCALE GENOMIC DNA]</scope>
    <source>
        <strain evidence="3">SYSU_2023b</strain>
        <tissue evidence="3">Whole body</tissue>
    </source>
</reference>
<keyword evidence="1" id="KW-0863">Zinc-finger</keyword>
<dbReference type="InterPro" id="IPR013087">
    <property type="entry name" value="Znf_C2H2_type"/>
</dbReference>
<dbReference type="AlphaFoldDB" id="A0AAW1U9N7"/>
<name>A0AAW1U9N7_9CUCU</name>
<keyword evidence="1" id="KW-0479">Metal-binding</keyword>
<dbReference type="EMBL" id="JARQZJ010000041">
    <property type="protein sequence ID" value="KAK9877308.1"/>
    <property type="molecule type" value="Genomic_DNA"/>
</dbReference>